<name>U6LCV9_9EIME</name>
<keyword evidence="3" id="KW-1185">Reference proteome</keyword>
<feature type="region of interest" description="Disordered" evidence="1">
    <location>
        <begin position="1"/>
        <end position="31"/>
    </location>
</feature>
<protein>
    <submittedName>
        <fullName evidence="2">Uncharacterized protein</fullName>
    </submittedName>
</protein>
<reference evidence="2" key="1">
    <citation type="submission" date="2013-10" db="EMBL/GenBank/DDBJ databases">
        <title>Genomic analysis of the causative agents of coccidiosis in chickens.</title>
        <authorList>
            <person name="Reid A.J."/>
            <person name="Blake D."/>
            <person name="Billington K."/>
            <person name="Browne H."/>
            <person name="Dunn M."/>
            <person name="Hung S."/>
            <person name="Kawahara F."/>
            <person name="Miranda-Saavedra D."/>
            <person name="Mourier T."/>
            <person name="Nagra H."/>
            <person name="Otto T.D."/>
            <person name="Rawlings N."/>
            <person name="Sanchez A."/>
            <person name="Sanders M."/>
            <person name="Subramaniam C."/>
            <person name="Tay Y."/>
            <person name="Dear P."/>
            <person name="Doerig C."/>
            <person name="Gruber A."/>
            <person name="Parkinson J."/>
            <person name="Shirley M."/>
            <person name="Wan K.L."/>
            <person name="Berriman M."/>
            <person name="Tomley F."/>
            <person name="Pain A."/>
        </authorList>
    </citation>
    <scope>NUCLEOTIDE SEQUENCE [LARGE SCALE GENOMIC DNA]</scope>
    <source>
        <strain evidence="2">Houghton</strain>
    </source>
</reference>
<reference evidence="2" key="2">
    <citation type="submission" date="2013-10" db="EMBL/GenBank/DDBJ databases">
        <authorList>
            <person name="Aslett M."/>
        </authorList>
    </citation>
    <scope>NUCLEOTIDE SEQUENCE [LARGE SCALE GENOMIC DNA]</scope>
    <source>
        <strain evidence="2">Houghton</strain>
    </source>
</reference>
<feature type="compositionally biased region" description="Polar residues" evidence="1">
    <location>
        <begin position="218"/>
        <end position="229"/>
    </location>
</feature>
<dbReference type="AlphaFoldDB" id="U6LCV9"/>
<dbReference type="OrthoDB" id="347886at2759"/>
<gene>
    <name evidence="2" type="ORF">EBH_0019850</name>
</gene>
<dbReference type="EMBL" id="HG711074">
    <property type="protein sequence ID" value="CDJ48282.1"/>
    <property type="molecule type" value="Genomic_DNA"/>
</dbReference>
<accession>U6LCV9</accession>
<feature type="region of interest" description="Disordered" evidence="1">
    <location>
        <begin position="218"/>
        <end position="240"/>
    </location>
</feature>
<evidence type="ECO:0000313" key="3">
    <source>
        <dbReference type="Proteomes" id="UP000030750"/>
    </source>
</evidence>
<proteinExistence type="predicted"/>
<dbReference type="Proteomes" id="UP000030750">
    <property type="component" value="Unassembled WGS sequence"/>
</dbReference>
<feature type="compositionally biased region" description="Basic and acidic residues" evidence="1">
    <location>
        <begin position="13"/>
        <end position="24"/>
    </location>
</feature>
<sequence>MHLRKGRIIGVETHQERDENRTPDCESESELGGCVEETPILSTEKHAAVIQGSCLVQSKMAPYNDPKTPIDSPLRTCANGRWCELIVVRTVAEHPKGSRTTAVRSKTPAEQAYEVLADQVADMPSEKAATLLLLSPKRYKLHTKAKEKVKIDSLVQQAVHNSKTPMEPMQGLDLIVDLHASVSPTLALAEVGETEACRLTNDRQGALGCALIKHANSLTRQGSSQTPATPLTEDEDEPSPWPEAKLEYTHFDQWLDSDGMRDTPLEKVEVLRVHREVFQGSLPTGLPPRSGHMTIVYYWYRENYLQSLPYTA</sequence>
<evidence type="ECO:0000256" key="1">
    <source>
        <dbReference type="SAM" id="MobiDB-lite"/>
    </source>
</evidence>
<organism evidence="2 3">
    <name type="scientific">Eimeria brunetti</name>
    <dbReference type="NCBI Taxonomy" id="51314"/>
    <lineage>
        <taxon>Eukaryota</taxon>
        <taxon>Sar</taxon>
        <taxon>Alveolata</taxon>
        <taxon>Apicomplexa</taxon>
        <taxon>Conoidasida</taxon>
        <taxon>Coccidia</taxon>
        <taxon>Eucoccidiorida</taxon>
        <taxon>Eimeriorina</taxon>
        <taxon>Eimeriidae</taxon>
        <taxon>Eimeria</taxon>
    </lineage>
</organism>
<evidence type="ECO:0000313" key="2">
    <source>
        <dbReference type="EMBL" id="CDJ48282.1"/>
    </source>
</evidence>
<dbReference type="VEuPathDB" id="ToxoDB:EBH_0019850"/>